<name>A0A1Y2PA08_9FLAO</name>
<dbReference type="SUPFAM" id="SSF53807">
    <property type="entry name" value="Helical backbone' metal receptor"/>
    <property type="match status" value="1"/>
</dbReference>
<dbReference type="InterPro" id="IPR002491">
    <property type="entry name" value="ABC_transptr_periplasmic_BD"/>
</dbReference>
<dbReference type="NCBIfam" id="NF038402">
    <property type="entry name" value="TroA_like"/>
    <property type="match status" value="1"/>
</dbReference>
<reference evidence="3 4" key="1">
    <citation type="submission" date="2015-03" db="EMBL/GenBank/DDBJ databases">
        <title>Genome sequence of Tenacibaculum sp. S2-2, isolated from intestinal microbiota of sea cucumber, Apostichopus japonicas.</title>
        <authorList>
            <person name="Shao Z."/>
            <person name="Wang L."/>
            <person name="Li X."/>
        </authorList>
    </citation>
    <scope>NUCLEOTIDE SEQUENCE [LARGE SCALE GENOMIC DNA]</scope>
    <source>
        <strain evidence="3 4">S2-2</strain>
    </source>
</reference>
<dbReference type="EMBL" id="LAPZ01000013">
    <property type="protein sequence ID" value="OSY87283.1"/>
    <property type="molecule type" value="Genomic_DNA"/>
</dbReference>
<dbReference type="AlphaFoldDB" id="A0A1Y2PA08"/>
<protein>
    <submittedName>
        <fullName evidence="3">Iron ABC transporter</fullName>
    </submittedName>
</protein>
<dbReference type="Proteomes" id="UP000194221">
    <property type="component" value="Unassembled WGS sequence"/>
</dbReference>
<dbReference type="PANTHER" id="PTHR30535">
    <property type="entry name" value="VITAMIN B12-BINDING PROTEIN"/>
    <property type="match status" value="1"/>
</dbReference>
<dbReference type="STRING" id="1635173.WH52_12560"/>
<dbReference type="PANTHER" id="PTHR30535:SF34">
    <property type="entry name" value="MOLYBDATE-BINDING PROTEIN MOLA"/>
    <property type="match status" value="1"/>
</dbReference>
<dbReference type="PROSITE" id="PS50983">
    <property type="entry name" value="FE_B12_PBP"/>
    <property type="match status" value="1"/>
</dbReference>
<dbReference type="RefSeq" id="WP_086031313.1">
    <property type="nucleotide sequence ID" value="NZ_LAPZ01000013.1"/>
</dbReference>
<dbReference type="InParanoid" id="A0A1Y2PA08"/>
<proteinExistence type="predicted"/>
<gene>
    <name evidence="3" type="ORF">WH52_12560</name>
</gene>
<keyword evidence="1" id="KW-0732">Signal</keyword>
<keyword evidence="4" id="KW-1185">Reference proteome</keyword>
<evidence type="ECO:0000313" key="4">
    <source>
        <dbReference type="Proteomes" id="UP000194221"/>
    </source>
</evidence>
<dbReference type="InterPro" id="IPR054828">
    <property type="entry name" value="Vit_B12_bind_prot"/>
</dbReference>
<dbReference type="Gene3D" id="3.40.50.1980">
    <property type="entry name" value="Nitrogenase molybdenum iron protein domain"/>
    <property type="match status" value="2"/>
</dbReference>
<accession>A0A1Y2PA08</accession>
<dbReference type="GO" id="GO:0071281">
    <property type="term" value="P:cellular response to iron ion"/>
    <property type="evidence" value="ECO:0007669"/>
    <property type="project" value="TreeGrafter"/>
</dbReference>
<evidence type="ECO:0000313" key="3">
    <source>
        <dbReference type="EMBL" id="OSY87283.1"/>
    </source>
</evidence>
<evidence type="ECO:0000256" key="1">
    <source>
        <dbReference type="ARBA" id="ARBA00022729"/>
    </source>
</evidence>
<dbReference type="OrthoDB" id="9816357at2"/>
<evidence type="ECO:0000259" key="2">
    <source>
        <dbReference type="PROSITE" id="PS50983"/>
    </source>
</evidence>
<sequence>MIFKDQINRVFELHKTPKRIISLVPSQTELLVDLGLEEQLVGITKFCVHPIHLRKTKTIVGGTKNIKIDTIKELQPDIILCNKEENTKEIVDACEQIAPVHVADIYTLNDAKELISQYGELFSRRTEASKINIKLDFKLNDFKNFIKDKEEKKVAYFIWRKPWMVAANNTFINHILELNKFKNIYANKERYPEVELKKISLEGDPDLVFLSSEPYPFKDEHAFEIDRHSHHAKTVYVDGELFSWYGSRLLKSFDYFKQLRNRI</sequence>
<dbReference type="FunCoup" id="A0A1Y2PA08">
    <property type="interactions" value="194"/>
</dbReference>
<comment type="caution">
    <text evidence="3">The sequence shown here is derived from an EMBL/GenBank/DDBJ whole genome shotgun (WGS) entry which is preliminary data.</text>
</comment>
<dbReference type="InterPro" id="IPR050902">
    <property type="entry name" value="ABC_Transporter_SBP"/>
</dbReference>
<feature type="domain" description="Fe/B12 periplasmic-binding" evidence="2">
    <location>
        <begin position="19"/>
        <end position="263"/>
    </location>
</feature>
<dbReference type="Pfam" id="PF01497">
    <property type="entry name" value="Peripla_BP_2"/>
    <property type="match status" value="1"/>
</dbReference>
<organism evidence="3 4">
    <name type="scientific">Tenacibaculum holothuriorum</name>
    <dbReference type="NCBI Taxonomy" id="1635173"/>
    <lineage>
        <taxon>Bacteria</taxon>
        <taxon>Pseudomonadati</taxon>
        <taxon>Bacteroidota</taxon>
        <taxon>Flavobacteriia</taxon>
        <taxon>Flavobacteriales</taxon>
        <taxon>Flavobacteriaceae</taxon>
        <taxon>Tenacibaculum</taxon>
    </lineage>
</organism>